<dbReference type="GO" id="GO:0005886">
    <property type="term" value="C:plasma membrane"/>
    <property type="evidence" value="ECO:0007669"/>
    <property type="project" value="UniProtKB-SubCell"/>
</dbReference>
<name>A0A132MSM6_9ACTN</name>
<organism evidence="8 13">
    <name type="scientific">Carbonactinospora thermoautotrophica</name>
    <dbReference type="NCBI Taxonomy" id="1469144"/>
    <lineage>
        <taxon>Bacteria</taxon>
        <taxon>Bacillati</taxon>
        <taxon>Actinomycetota</taxon>
        <taxon>Actinomycetes</taxon>
        <taxon>Kitasatosporales</taxon>
        <taxon>Carbonactinosporaceae</taxon>
        <taxon>Carbonactinospora</taxon>
    </lineage>
</organism>
<dbReference type="PANTHER" id="PTHR33452">
    <property type="entry name" value="OXIDOREDUCTASE CATD-RELATED"/>
    <property type="match status" value="1"/>
</dbReference>
<dbReference type="Proteomes" id="UP000070188">
    <property type="component" value="Unassembled WGS sequence"/>
</dbReference>
<reference evidence="9" key="4">
    <citation type="submission" date="2015-04" db="EMBL/GenBank/DDBJ databases">
        <title>Physiological reanalysis, assessment of diazotrophy, and genome sequences of multiple isolates of Streptomyces thermoautotrophicus.</title>
        <authorList>
            <person name="MacKellar D.C."/>
            <person name="Lieber L."/>
            <person name="Norman J."/>
            <person name="Bolger A."/>
            <person name="Tobin C."/>
            <person name="Murray J.W."/>
            <person name="Woodward J."/>
            <person name="Friesen M."/>
            <person name="Prell J."/>
        </authorList>
    </citation>
    <scope>NUCLEOTIDE SEQUENCE [LARGE SCALE GENOMIC DNA]</scope>
    <source>
        <strain evidence="9">H1</strain>
    </source>
</reference>
<reference evidence="12" key="1">
    <citation type="submission" date="2015-02" db="EMBL/GenBank/DDBJ databases">
        <title>Physiological reanalysis, assessment of diazotrophy, and genome sequences of multiple isolates of Streptomyces thermoautotrophicus.</title>
        <authorList>
            <person name="MacKellar D.C."/>
            <person name="Lieber L."/>
            <person name="Norman J."/>
            <person name="Bolger A."/>
            <person name="Tobin C."/>
            <person name="Murray J.W."/>
            <person name="Friesen M."/>
            <person name="Prell J."/>
        </authorList>
    </citation>
    <scope>NUCLEOTIDE SEQUENCE [LARGE SCALE GENOMIC DNA]</scope>
    <source>
        <strain evidence="12">UBT1</strain>
    </source>
</reference>
<keyword evidence="5 7" id="KW-1133">Transmembrane helix</keyword>
<evidence type="ECO:0000256" key="3">
    <source>
        <dbReference type="ARBA" id="ARBA00022475"/>
    </source>
</evidence>
<evidence type="ECO:0000313" key="13">
    <source>
        <dbReference type="Proteomes" id="UP000070659"/>
    </source>
</evidence>
<dbReference type="InterPro" id="IPR032808">
    <property type="entry name" value="DoxX"/>
</dbReference>
<keyword evidence="4 7" id="KW-0812">Transmembrane</keyword>
<evidence type="ECO:0000256" key="5">
    <source>
        <dbReference type="ARBA" id="ARBA00022989"/>
    </source>
</evidence>
<dbReference type="Proteomes" id="UP000070659">
    <property type="component" value="Unassembled WGS sequence"/>
</dbReference>
<dbReference type="PATRIC" id="fig|1469144.10.peg.2784"/>
<evidence type="ECO:0000256" key="7">
    <source>
        <dbReference type="SAM" id="Phobius"/>
    </source>
</evidence>
<dbReference type="EMBL" id="JYIJ01000018">
    <property type="protein sequence ID" value="KWX00392.1"/>
    <property type="molecule type" value="Genomic_DNA"/>
</dbReference>
<protein>
    <submittedName>
        <fullName evidence="8">DoxX family protein</fullName>
    </submittedName>
</protein>
<dbReference type="OrthoDB" id="329282at2"/>
<evidence type="ECO:0000313" key="12">
    <source>
        <dbReference type="Proteomes" id="UP000070598"/>
    </source>
</evidence>
<evidence type="ECO:0000313" key="10">
    <source>
        <dbReference type="EMBL" id="KWX10911.1"/>
    </source>
</evidence>
<dbReference type="Pfam" id="PF07681">
    <property type="entry name" value="DoxX"/>
    <property type="match status" value="1"/>
</dbReference>
<evidence type="ECO:0000256" key="1">
    <source>
        <dbReference type="ARBA" id="ARBA00004651"/>
    </source>
</evidence>
<dbReference type="RefSeq" id="WP_066888091.1">
    <property type="nucleotide sequence ID" value="NZ_JYIJ01000018.1"/>
</dbReference>
<dbReference type="PANTHER" id="PTHR33452:SF1">
    <property type="entry name" value="INNER MEMBRANE PROTEIN YPHA-RELATED"/>
    <property type="match status" value="1"/>
</dbReference>
<reference evidence="11" key="3">
    <citation type="submission" date="2015-04" db="EMBL/GenBank/DDBJ databases">
        <title>Physiological reanalysis, assessment of diazotrophy, and genome sequences of multiple isolates of Streptomyces thermoautotrophicus.</title>
        <authorList>
            <person name="MacKellar D.C."/>
            <person name="Lieber L."/>
            <person name="Norman J."/>
            <person name="Bolger A."/>
            <person name="Tobin C."/>
            <person name="Murray J.W."/>
            <person name="Chang R."/>
            <person name="Ford T."/>
            <person name="Nguyen P.Q."/>
            <person name="Woodward J."/>
            <person name="Permingeat H."/>
            <person name="Joshi N.S."/>
            <person name="Silver P.A."/>
            <person name="Usadel B."/>
            <person name="Rutherford A.W."/>
            <person name="Friesen M."/>
            <person name="Prell J."/>
        </authorList>
    </citation>
    <scope>NUCLEOTIDE SEQUENCE [LARGE SCALE GENOMIC DNA]</scope>
    <source>
        <strain evidence="11">H1</strain>
    </source>
</reference>
<keyword evidence="11" id="KW-1185">Reference proteome</keyword>
<comment type="similarity">
    <text evidence="2">Belongs to the DoxX family.</text>
</comment>
<dbReference type="InterPro" id="IPR051907">
    <property type="entry name" value="DoxX-like_oxidoreductase"/>
</dbReference>
<evidence type="ECO:0000256" key="6">
    <source>
        <dbReference type="ARBA" id="ARBA00023136"/>
    </source>
</evidence>
<feature type="transmembrane region" description="Helical" evidence="7">
    <location>
        <begin position="6"/>
        <end position="24"/>
    </location>
</feature>
<dbReference type="AlphaFoldDB" id="A0A132MSM6"/>
<accession>A0A132MSM6</accession>
<gene>
    <name evidence="9" type="ORF">LI90_2576</name>
    <name evidence="8" type="ORF">TH66_16475</name>
    <name evidence="10" type="ORF">TR74_00835</name>
</gene>
<evidence type="ECO:0000313" key="11">
    <source>
        <dbReference type="Proteomes" id="UP000070188"/>
    </source>
</evidence>
<dbReference type="EMBL" id="JYIK01000167">
    <property type="protein sequence ID" value="KWX10911.1"/>
    <property type="molecule type" value="Genomic_DNA"/>
</dbReference>
<reference evidence="8 13" key="2">
    <citation type="submission" date="2015-02" db="EMBL/GenBank/DDBJ databases">
        <title>Physiological reanalysis, assessment of diazotrophy, and genome sequences of multiple isolates of Streptomyces thermoautotrophicus.</title>
        <authorList>
            <person name="MacKellar D.C."/>
            <person name="Lieber L."/>
            <person name="Norman J."/>
            <person name="Bolger A."/>
            <person name="Tobin C."/>
            <person name="Murray J.W."/>
            <person name="Prell J."/>
        </authorList>
    </citation>
    <scope>NUCLEOTIDE SEQUENCE [LARGE SCALE GENOMIC DNA]</scope>
    <source>
        <strain evidence="8 13">UBT1</strain>
    </source>
</reference>
<dbReference type="EMBL" id="LAXD01000001">
    <property type="protein sequence ID" value="KWX01544.1"/>
    <property type="molecule type" value="Genomic_DNA"/>
</dbReference>
<comment type="caution">
    <text evidence="8">The sequence shown here is derived from an EMBL/GenBank/DDBJ whole genome shotgun (WGS) entry which is preliminary data.</text>
</comment>
<dbReference type="STRING" id="1469144.LI90_2576"/>
<feature type="transmembrane region" description="Helical" evidence="7">
    <location>
        <begin position="100"/>
        <end position="122"/>
    </location>
</feature>
<evidence type="ECO:0000256" key="4">
    <source>
        <dbReference type="ARBA" id="ARBA00022692"/>
    </source>
</evidence>
<feature type="transmembrane region" description="Helical" evidence="7">
    <location>
        <begin position="44"/>
        <end position="65"/>
    </location>
</feature>
<comment type="subcellular location">
    <subcellularLocation>
        <location evidence="1">Cell membrane</location>
        <topology evidence="1">Multi-pass membrane protein</topology>
    </subcellularLocation>
</comment>
<feature type="transmembrane region" description="Helical" evidence="7">
    <location>
        <begin position="71"/>
        <end position="88"/>
    </location>
</feature>
<evidence type="ECO:0000313" key="9">
    <source>
        <dbReference type="EMBL" id="KWX01544.1"/>
    </source>
</evidence>
<sequence length="139" mass="14830">MDALVLIGRVLFALVFLASGLSHLTQSAGMAGYARSKGLPWGRFLVLASGVWIIVGALLVVLGLWSDLGALMLLVFLLPTAFLMHAFWKETDPVARQNEMAHFLKDVSLAGSALALFALFAYEPGLGLTLTGPLFRLGG</sequence>
<evidence type="ECO:0000256" key="2">
    <source>
        <dbReference type="ARBA" id="ARBA00006679"/>
    </source>
</evidence>
<proteinExistence type="inferred from homology"/>
<dbReference type="Proteomes" id="UP000070598">
    <property type="component" value="Unassembled WGS sequence"/>
</dbReference>
<keyword evidence="6 7" id="KW-0472">Membrane</keyword>
<evidence type="ECO:0000313" key="8">
    <source>
        <dbReference type="EMBL" id="KWX00392.1"/>
    </source>
</evidence>
<keyword evidence="3" id="KW-1003">Cell membrane</keyword>